<evidence type="ECO:0000313" key="2">
    <source>
        <dbReference type="EMBL" id="KAG0446349.1"/>
    </source>
</evidence>
<dbReference type="AlphaFoldDB" id="A0A835P5Q3"/>
<evidence type="ECO:0000313" key="3">
    <source>
        <dbReference type="Proteomes" id="UP000636800"/>
    </source>
</evidence>
<accession>A0A835P5Q3</accession>
<gene>
    <name evidence="2" type="ORF">HPP92_028877</name>
    <name evidence="1" type="ORF">HPP92_028888</name>
</gene>
<organism evidence="1 4">
    <name type="scientific">Vanilla planifolia</name>
    <name type="common">Vanilla</name>
    <dbReference type="NCBI Taxonomy" id="51239"/>
    <lineage>
        <taxon>Eukaryota</taxon>
        <taxon>Viridiplantae</taxon>
        <taxon>Streptophyta</taxon>
        <taxon>Embryophyta</taxon>
        <taxon>Tracheophyta</taxon>
        <taxon>Spermatophyta</taxon>
        <taxon>Magnoliopsida</taxon>
        <taxon>Liliopsida</taxon>
        <taxon>Asparagales</taxon>
        <taxon>Orchidaceae</taxon>
        <taxon>Vanilloideae</taxon>
        <taxon>Vanilleae</taxon>
        <taxon>Vanilla</taxon>
    </lineage>
</organism>
<proteinExistence type="predicted"/>
<comment type="caution">
    <text evidence="1">The sequence shown here is derived from an EMBL/GenBank/DDBJ whole genome shotgun (WGS) entry which is preliminary data.</text>
</comment>
<keyword evidence="3" id="KW-1185">Reference proteome</keyword>
<protein>
    <submittedName>
        <fullName evidence="1">Uncharacterized protein</fullName>
    </submittedName>
</protein>
<dbReference type="EMBL" id="JADCNM010000588">
    <property type="protein sequence ID" value="KAG0446340.1"/>
    <property type="molecule type" value="Genomic_DNA"/>
</dbReference>
<name>A0A835P5Q3_VANPL</name>
<sequence length="101" mass="11452">MSSERAFCRILKPFGAANTEPGTAAAHWQGHMIMIEMYADHEGGRSQGIWAVRKTEWVWCKPGAMAICAFSRYMYRWDSACFVADRGAGFSTKRKLLKNNE</sequence>
<dbReference type="Proteomes" id="UP000636800">
    <property type="component" value="Unassembled WGS sequence"/>
</dbReference>
<dbReference type="Proteomes" id="UP000639772">
    <property type="component" value="Unassembled WGS sequence"/>
</dbReference>
<reference evidence="3 4" key="1">
    <citation type="journal article" date="2020" name="Nat. Food">
        <title>A phased Vanilla planifolia genome enables genetic improvement of flavour and production.</title>
        <authorList>
            <person name="Hasing T."/>
            <person name="Tang H."/>
            <person name="Brym M."/>
            <person name="Khazi F."/>
            <person name="Huang T."/>
            <person name="Chambers A.H."/>
        </authorList>
    </citation>
    <scope>NUCLEOTIDE SEQUENCE [LARGE SCALE GENOMIC DNA]</scope>
    <source>
        <tissue evidence="1">Leaf</tissue>
    </source>
</reference>
<evidence type="ECO:0000313" key="4">
    <source>
        <dbReference type="Proteomes" id="UP000639772"/>
    </source>
</evidence>
<evidence type="ECO:0000313" key="1">
    <source>
        <dbReference type="EMBL" id="KAG0446340.1"/>
    </source>
</evidence>
<dbReference type="EMBL" id="JADCNL010000587">
    <property type="protein sequence ID" value="KAG0446349.1"/>
    <property type="molecule type" value="Genomic_DNA"/>
</dbReference>